<sequence length="54" mass="5879">MHVTSLITSLPPSLPSSLKLQVAMPPLVAQWICWRIEGCLKASFSPLERSTGSL</sequence>
<gene>
    <name evidence="1" type="ORF">HDID_LOCUS11264</name>
</gene>
<dbReference type="EMBL" id="UYSG01013268">
    <property type="protein sequence ID" value="VDL65259.1"/>
    <property type="molecule type" value="Genomic_DNA"/>
</dbReference>
<protein>
    <submittedName>
        <fullName evidence="1">Uncharacterized protein</fullName>
    </submittedName>
</protein>
<dbReference type="AlphaFoldDB" id="A0A3P6ZUJ1"/>
<organism evidence="1 2">
    <name type="scientific">Hymenolepis diminuta</name>
    <name type="common">Rat tapeworm</name>
    <dbReference type="NCBI Taxonomy" id="6216"/>
    <lineage>
        <taxon>Eukaryota</taxon>
        <taxon>Metazoa</taxon>
        <taxon>Spiralia</taxon>
        <taxon>Lophotrochozoa</taxon>
        <taxon>Platyhelminthes</taxon>
        <taxon>Cestoda</taxon>
        <taxon>Eucestoda</taxon>
        <taxon>Cyclophyllidea</taxon>
        <taxon>Hymenolepididae</taxon>
        <taxon>Hymenolepis</taxon>
    </lineage>
</organism>
<proteinExistence type="predicted"/>
<reference evidence="1 2" key="1">
    <citation type="submission" date="2018-11" db="EMBL/GenBank/DDBJ databases">
        <authorList>
            <consortium name="Pathogen Informatics"/>
        </authorList>
    </citation>
    <scope>NUCLEOTIDE SEQUENCE [LARGE SCALE GENOMIC DNA]</scope>
</reference>
<dbReference type="Proteomes" id="UP000274504">
    <property type="component" value="Unassembled WGS sequence"/>
</dbReference>
<name>A0A3P6ZUJ1_HYMDI</name>
<evidence type="ECO:0000313" key="2">
    <source>
        <dbReference type="Proteomes" id="UP000274504"/>
    </source>
</evidence>
<evidence type="ECO:0000313" key="1">
    <source>
        <dbReference type="EMBL" id="VDL65259.1"/>
    </source>
</evidence>
<accession>A0A3P6ZUJ1</accession>